<evidence type="ECO:0008006" key="2">
    <source>
        <dbReference type="Google" id="ProtNLM"/>
    </source>
</evidence>
<name>A0A0F9U8D5_9ZZZZ</name>
<dbReference type="EMBL" id="LAZR01000118">
    <property type="protein sequence ID" value="KKN89485.1"/>
    <property type="molecule type" value="Genomic_DNA"/>
</dbReference>
<dbReference type="AlphaFoldDB" id="A0A0F9U8D5"/>
<comment type="caution">
    <text evidence="1">The sequence shown here is derived from an EMBL/GenBank/DDBJ whole genome shotgun (WGS) entry which is preliminary data.</text>
</comment>
<protein>
    <recommendedName>
        <fullName evidence="2">DUF1850 domain-containing protein</fullName>
    </recommendedName>
</protein>
<reference evidence="1" key="1">
    <citation type="journal article" date="2015" name="Nature">
        <title>Complex archaea that bridge the gap between prokaryotes and eukaryotes.</title>
        <authorList>
            <person name="Spang A."/>
            <person name="Saw J.H."/>
            <person name="Jorgensen S.L."/>
            <person name="Zaremba-Niedzwiedzka K."/>
            <person name="Martijn J."/>
            <person name="Lind A.E."/>
            <person name="van Eijk R."/>
            <person name="Schleper C."/>
            <person name="Guy L."/>
            <person name="Ettema T.J."/>
        </authorList>
    </citation>
    <scope>NUCLEOTIDE SEQUENCE</scope>
</reference>
<accession>A0A0F9U8D5</accession>
<dbReference type="Pfam" id="PF08905">
    <property type="entry name" value="DUF1850"/>
    <property type="match status" value="1"/>
</dbReference>
<gene>
    <name evidence="1" type="ORF">LCGC14_0238160</name>
</gene>
<organism evidence="1">
    <name type="scientific">marine sediment metagenome</name>
    <dbReference type="NCBI Taxonomy" id="412755"/>
    <lineage>
        <taxon>unclassified sequences</taxon>
        <taxon>metagenomes</taxon>
        <taxon>ecological metagenomes</taxon>
    </lineage>
</organism>
<proteinExistence type="predicted"/>
<sequence length="138" mass="14010">MICVVAAGKTIMLAASAFTLAWTHSVEKTSWQERWTAGPDGLTVVEGRIEGSGAGMEPPPDAVLKDGAYVYTPHLPAIPELVLAASGATGEGWTLCMEGSADAGGSKAAKCLTLGAEAAVPVIVRWCAAGKADEAGNP</sequence>
<evidence type="ECO:0000313" key="1">
    <source>
        <dbReference type="EMBL" id="KKN89485.1"/>
    </source>
</evidence>
<dbReference type="InterPro" id="IPR015001">
    <property type="entry name" value="DUF1850"/>
</dbReference>